<feature type="transmembrane region" description="Helical" evidence="9">
    <location>
        <begin position="12"/>
        <end position="33"/>
    </location>
</feature>
<keyword evidence="6 9" id="KW-1133">Transmembrane helix</keyword>
<evidence type="ECO:0000256" key="8">
    <source>
        <dbReference type="ARBA" id="ARBA00023136"/>
    </source>
</evidence>
<dbReference type="PANTHER" id="PTHR12369">
    <property type="entry name" value="CHONDROITIN SYNTHASE"/>
    <property type="match status" value="1"/>
</dbReference>
<keyword evidence="5 9" id="KW-0735">Signal-anchor</keyword>
<organism evidence="11 12">
    <name type="scientific">Galleria mellonella</name>
    <name type="common">Greater wax moth</name>
    <dbReference type="NCBI Taxonomy" id="7137"/>
    <lineage>
        <taxon>Eukaryota</taxon>
        <taxon>Metazoa</taxon>
        <taxon>Ecdysozoa</taxon>
        <taxon>Arthropoda</taxon>
        <taxon>Hexapoda</taxon>
        <taxon>Insecta</taxon>
        <taxon>Pterygota</taxon>
        <taxon>Neoptera</taxon>
        <taxon>Endopterygota</taxon>
        <taxon>Lepidoptera</taxon>
        <taxon>Glossata</taxon>
        <taxon>Ditrysia</taxon>
        <taxon>Pyraloidea</taxon>
        <taxon>Pyralidae</taxon>
        <taxon>Galleriinae</taxon>
        <taxon>Galleria</taxon>
    </lineage>
</organism>
<keyword evidence="4 9" id="KW-0812">Transmembrane</keyword>
<evidence type="ECO:0000256" key="4">
    <source>
        <dbReference type="ARBA" id="ARBA00022692"/>
    </source>
</evidence>
<comment type="similarity">
    <text evidence="2 9">Belongs to the chondroitin N-acetylgalactosaminyltransferase family.</text>
</comment>
<keyword evidence="11" id="KW-1185">Reference proteome</keyword>
<dbReference type="Gene3D" id="3.90.550.50">
    <property type="match status" value="1"/>
</dbReference>
<name>A0ABM3MI87_GALME</name>
<sequence>MLSRYVISQVKHNSFFLVGLVLGLWVALVAVPLEEDVASCVESAASSVTPTDEFEPHREERPLGPAGQTAGRSVQRPRYYSTELGMKERTSEWTSRCHGLASGRCSVRDSGPCAVCCAAGSLLAGALSSQAALGARAAALNRTAARLQPALRFFITASALRAAPGLPNVVGFTDTREMLKPFHALKYLADNYLEEYDFFFLVSDTSFVNARRLTELVSKLSVSQDIYMGTVAEDDSHYCSLEGGILLSNSVLRAVHGELDWCVRNSYSPRHHENLGRCVLHAAHRHCTSALQGETYMSMRVEAEDGEAGGLTPALADAVTAYPIMEPDHFYRLHAYVSRVFLERAKEAERRLREEVWRTSGRHPRHYRNATWPGGLRADVGLAAPAPASRFDHLRWTTFNATHAFLPDDLHAVTALRGSYRDALQLVVSSVQAWARARGAGDCDVVGGAWRWEPPRGLYYRLLLRRRGGGGLRLVEAARPLGAARLVPVPYVTESARITVLLPVALPVVAADDVVADTLAFLRRYEAVCLARDKNTALLLVLVSEAGEAAAGQAAALRDAVAALAARHRGAQLDVLDAAPAAAAGEGRAAAAALAAARAHVPRDALLLLAVPHMDFNEDFLNRVRMNTILGVQWFWPVPFARHAQFAHPRFVDERGERPQQDTGRFNAHAAPDAPLAAFYRRDYDDAEARWARAGQGGARAAAPRVLAAALRCVRAPEPGLLLAPRAPPCRARGGGAGAAALRCLRALRGRAGLRRLNLGARHALARLLLETQAERAR</sequence>
<evidence type="ECO:0000256" key="5">
    <source>
        <dbReference type="ARBA" id="ARBA00022968"/>
    </source>
</evidence>
<dbReference type="Pfam" id="PF05679">
    <property type="entry name" value="CHGN"/>
    <property type="match status" value="1"/>
</dbReference>
<dbReference type="GeneID" id="113519206"/>
<comment type="subcellular location">
    <subcellularLocation>
        <location evidence="1 9">Golgi apparatus</location>
        <location evidence="1 9">Golgi stack membrane</location>
        <topology evidence="1 9">Single-pass type II membrane protein</topology>
    </subcellularLocation>
</comment>
<feature type="region of interest" description="Disordered" evidence="10">
    <location>
        <begin position="48"/>
        <end position="76"/>
    </location>
</feature>
<evidence type="ECO:0000256" key="6">
    <source>
        <dbReference type="ARBA" id="ARBA00022989"/>
    </source>
</evidence>
<gene>
    <name evidence="12" type="primary">LOC113519206</name>
</gene>
<evidence type="ECO:0000256" key="10">
    <source>
        <dbReference type="SAM" id="MobiDB-lite"/>
    </source>
</evidence>
<dbReference type="InterPro" id="IPR008428">
    <property type="entry name" value="Chond_GalNAc"/>
</dbReference>
<evidence type="ECO:0000256" key="2">
    <source>
        <dbReference type="ARBA" id="ARBA00009239"/>
    </source>
</evidence>
<keyword evidence="3 9" id="KW-0808">Transferase</keyword>
<evidence type="ECO:0000256" key="9">
    <source>
        <dbReference type="RuleBase" id="RU364016"/>
    </source>
</evidence>
<dbReference type="RefSeq" id="XP_052750879.1">
    <property type="nucleotide sequence ID" value="XM_052894919.1"/>
</dbReference>
<evidence type="ECO:0000313" key="11">
    <source>
        <dbReference type="Proteomes" id="UP001652740"/>
    </source>
</evidence>
<evidence type="ECO:0000256" key="7">
    <source>
        <dbReference type="ARBA" id="ARBA00023034"/>
    </source>
</evidence>
<protein>
    <recommendedName>
        <fullName evidence="9">Hexosyltransferase</fullName>
        <ecNumber evidence="9">2.4.1.-</ecNumber>
    </recommendedName>
</protein>
<keyword evidence="7 9" id="KW-0333">Golgi apparatus</keyword>
<proteinExistence type="inferred from homology"/>
<evidence type="ECO:0000256" key="1">
    <source>
        <dbReference type="ARBA" id="ARBA00004447"/>
    </source>
</evidence>
<reference evidence="12" key="1">
    <citation type="submission" date="2025-08" db="UniProtKB">
        <authorList>
            <consortium name="RefSeq"/>
        </authorList>
    </citation>
    <scope>IDENTIFICATION</scope>
    <source>
        <tissue evidence="12">Whole larvae</tissue>
    </source>
</reference>
<accession>A0ABM3MI87</accession>
<evidence type="ECO:0000256" key="3">
    <source>
        <dbReference type="ARBA" id="ARBA00022679"/>
    </source>
</evidence>
<dbReference type="PANTHER" id="PTHR12369:SF13">
    <property type="entry name" value="HEXOSYLTRANSFERASE"/>
    <property type="match status" value="1"/>
</dbReference>
<evidence type="ECO:0000313" key="12">
    <source>
        <dbReference type="RefSeq" id="XP_052750879.1"/>
    </source>
</evidence>
<dbReference type="InterPro" id="IPR051227">
    <property type="entry name" value="CS_glycosyltransferase"/>
</dbReference>
<keyword evidence="8 9" id="KW-0472">Membrane</keyword>
<dbReference type="Proteomes" id="UP001652740">
    <property type="component" value="Unplaced"/>
</dbReference>
<dbReference type="EC" id="2.4.1.-" evidence="9"/>